<dbReference type="Gene3D" id="3.80.10.10">
    <property type="entry name" value="Ribonuclease Inhibitor"/>
    <property type="match status" value="1"/>
</dbReference>
<dbReference type="SUPFAM" id="SSF52047">
    <property type="entry name" value="RNI-like"/>
    <property type="match status" value="1"/>
</dbReference>
<proteinExistence type="predicted"/>
<sequence length="481" mass="54470">MTLFVLPLELIESVMKQLDSRIDLIHFAATCKQARSLCKPRIFACLKIQVGKECWNDSSASLFKSLTRGETDVARLVRNLFILTVFPLRTRCSGSADMMYHKTTQARALGKFVKAIRNVIPQFVGLQHLQSVSRPCDLDPSCGFKAADVDAIIRALAVLPRLVSLSLNFGYGPFLLVPPYLIRSSLSRFKNLHSVEIRGEANSYGNIIGPLVANNPKLTRLALVGRDPALIATFYEIQNYYDLRYLPITDLSIGCSIDATIPSLVPYLRHLRIKTTIDSFIPSEFWVALAERGIPLVTLLVRDTTDALMEYIESYSGLEVPSLSPADDRYAEAFYARVLQRHIPSLRKLSIEITSRGKWCVGPCALDALSRCTKLVELNMPIYMHHEVGVVYNPRRFATDLQQFLVLLPNLQQLYMRGPTPIHEFTGLCIQSAINYFHSDDRLDVVVSTNAWVYRFKTECGVYVLRCVRPWKAMQLPWDSW</sequence>
<accession>A0AA39QDQ2</accession>
<gene>
    <name evidence="1" type="ORF">EDD18DRAFT_786487</name>
</gene>
<evidence type="ECO:0000313" key="1">
    <source>
        <dbReference type="EMBL" id="KAK0501002.1"/>
    </source>
</evidence>
<protein>
    <recommendedName>
        <fullName evidence="3">F-box domain-containing protein</fullName>
    </recommendedName>
</protein>
<dbReference type="InterPro" id="IPR032675">
    <property type="entry name" value="LRR_dom_sf"/>
</dbReference>
<organism evidence="1 2">
    <name type="scientific">Armillaria luteobubalina</name>
    <dbReference type="NCBI Taxonomy" id="153913"/>
    <lineage>
        <taxon>Eukaryota</taxon>
        <taxon>Fungi</taxon>
        <taxon>Dikarya</taxon>
        <taxon>Basidiomycota</taxon>
        <taxon>Agaricomycotina</taxon>
        <taxon>Agaricomycetes</taxon>
        <taxon>Agaricomycetidae</taxon>
        <taxon>Agaricales</taxon>
        <taxon>Marasmiineae</taxon>
        <taxon>Physalacriaceae</taxon>
        <taxon>Armillaria</taxon>
    </lineage>
</organism>
<evidence type="ECO:0008006" key="3">
    <source>
        <dbReference type="Google" id="ProtNLM"/>
    </source>
</evidence>
<comment type="caution">
    <text evidence="1">The sequence shown here is derived from an EMBL/GenBank/DDBJ whole genome shotgun (WGS) entry which is preliminary data.</text>
</comment>
<reference evidence="1" key="1">
    <citation type="submission" date="2023-06" db="EMBL/GenBank/DDBJ databases">
        <authorList>
            <consortium name="Lawrence Berkeley National Laboratory"/>
            <person name="Ahrendt S."/>
            <person name="Sahu N."/>
            <person name="Indic B."/>
            <person name="Wong-Bajracharya J."/>
            <person name="Merenyi Z."/>
            <person name="Ke H.-M."/>
            <person name="Monk M."/>
            <person name="Kocsube S."/>
            <person name="Drula E."/>
            <person name="Lipzen A."/>
            <person name="Balint B."/>
            <person name="Henrissat B."/>
            <person name="Andreopoulos B."/>
            <person name="Martin F.M."/>
            <person name="Harder C.B."/>
            <person name="Rigling D."/>
            <person name="Ford K.L."/>
            <person name="Foster G.D."/>
            <person name="Pangilinan J."/>
            <person name="Papanicolaou A."/>
            <person name="Barry K."/>
            <person name="LaButti K."/>
            <person name="Viragh M."/>
            <person name="Koriabine M."/>
            <person name="Yan M."/>
            <person name="Riley R."/>
            <person name="Champramary S."/>
            <person name="Plett K.L."/>
            <person name="Tsai I.J."/>
            <person name="Slot J."/>
            <person name="Sipos G."/>
            <person name="Plett J."/>
            <person name="Nagy L.G."/>
            <person name="Grigoriev I.V."/>
        </authorList>
    </citation>
    <scope>NUCLEOTIDE SEQUENCE</scope>
    <source>
        <strain evidence="1">HWK02</strain>
    </source>
</reference>
<name>A0AA39QDQ2_9AGAR</name>
<dbReference type="AlphaFoldDB" id="A0AA39QDQ2"/>
<dbReference type="Proteomes" id="UP001175228">
    <property type="component" value="Unassembled WGS sequence"/>
</dbReference>
<keyword evidence="2" id="KW-1185">Reference proteome</keyword>
<dbReference type="EMBL" id="JAUEPU010000007">
    <property type="protein sequence ID" value="KAK0501002.1"/>
    <property type="molecule type" value="Genomic_DNA"/>
</dbReference>
<evidence type="ECO:0000313" key="2">
    <source>
        <dbReference type="Proteomes" id="UP001175228"/>
    </source>
</evidence>
<dbReference type="CDD" id="cd09917">
    <property type="entry name" value="F-box_SF"/>
    <property type="match status" value="1"/>
</dbReference>